<dbReference type="InterPro" id="IPR004841">
    <property type="entry name" value="AA-permease/SLC12A_dom"/>
</dbReference>
<dbReference type="GO" id="GO:0016020">
    <property type="term" value="C:membrane"/>
    <property type="evidence" value="ECO:0007669"/>
    <property type="project" value="UniProtKB-SubCell"/>
</dbReference>
<dbReference type="Pfam" id="PF00324">
    <property type="entry name" value="AA_permease"/>
    <property type="match status" value="1"/>
</dbReference>
<keyword evidence="8" id="KW-1185">Reference proteome</keyword>
<dbReference type="InterPro" id="IPR050367">
    <property type="entry name" value="APC_superfamily"/>
</dbReference>
<sequence>MTSTSDSGRLRAGAIGRREVLFQSITAMAPGAAIAASIPAGAGFAGGALTLAVIVALIGSLLTAFSISELASRIPSAGSFATYASRALHPIVGFFVGWGYVFVYALVPALLFLQLGFTVAGTFNSEFGYPSNLWWPWSLLGIALVGALALLGITTSAKTGTILGSIEIVVFLAAGILFVVHAGSHNTLSVFTTKYTPKGFHGISGVFAGSVYSLLAFAGFEAAAPLAEEAKDPKRTIRFAILGSTLAIGLVYVFTTYAASVAYGPARFSSFAGAGAASWIGLSRDFYGLFWILIFLAIINSTIGNANAGTSVSTRMAFALGRIGVFPGILGKVHAKTKVPHIAVYSQIIVSAAATLILGLAFGPENGFALDGTLITIVVVAVYILMNLSSMVYFARSISEERFNFFSHGIVPILAIAFLFPALLAGAGIAAFSFISPLTAPASYAGPIVAIWLILGVIVFVRLRSASPGAVNRISEVFLEEIVDEPRA</sequence>
<feature type="transmembrane region" description="Helical" evidence="5">
    <location>
        <begin position="88"/>
        <end position="113"/>
    </location>
</feature>
<gene>
    <name evidence="7" type="primary">puuP2</name>
    <name evidence="7" type="ORF">FEAC_17790</name>
</gene>
<keyword evidence="3 5" id="KW-1133">Transmembrane helix</keyword>
<reference evidence="7 8" key="1">
    <citation type="submission" date="2015-01" db="EMBL/GenBank/DDBJ databases">
        <title>Draft genome of the acidophilic iron oxidizer Ferrimicrobium acidiphilum strain T23.</title>
        <authorList>
            <person name="Poehlein A."/>
            <person name="Eisen S."/>
            <person name="Schloemann M."/>
            <person name="Johnson B.D."/>
            <person name="Daniel R."/>
            <person name="Muehling M."/>
        </authorList>
    </citation>
    <scope>NUCLEOTIDE SEQUENCE [LARGE SCALE GENOMIC DNA]</scope>
    <source>
        <strain evidence="7 8">T23</strain>
    </source>
</reference>
<dbReference type="PANTHER" id="PTHR42770:SF16">
    <property type="entry name" value="AMINO ACID PERMEASE"/>
    <property type="match status" value="1"/>
</dbReference>
<keyword evidence="2 5" id="KW-0812">Transmembrane</keyword>
<dbReference type="EMBL" id="JXUW01000016">
    <property type="protein sequence ID" value="KJE76418.1"/>
    <property type="molecule type" value="Genomic_DNA"/>
</dbReference>
<organism evidence="7 8">
    <name type="scientific">Ferrimicrobium acidiphilum DSM 19497</name>
    <dbReference type="NCBI Taxonomy" id="1121877"/>
    <lineage>
        <taxon>Bacteria</taxon>
        <taxon>Bacillati</taxon>
        <taxon>Actinomycetota</taxon>
        <taxon>Acidimicrobiia</taxon>
        <taxon>Acidimicrobiales</taxon>
        <taxon>Acidimicrobiaceae</taxon>
        <taxon>Ferrimicrobium</taxon>
    </lineage>
</organism>
<protein>
    <submittedName>
        <fullName evidence="7">Putrescine importer PuuP</fullName>
    </submittedName>
</protein>
<dbReference type="PIRSF" id="PIRSF006060">
    <property type="entry name" value="AA_transporter"/>
    <property type="match status" value="1"/>
</dbReference>
<feature type="transmembrane region" description="Helical" evidence="5">
    <location>
        <begin position="44"/>
        <end position="67"/>
    </location>
</feature>
<evidence type="ECO:0000256" key="5">
    <source>
        <dbReference type="SAM" id="Phobius"/>
    </source>
</evidence>
<dbReference type="STRING" id="1121877.FEAC_17790"/>
<feature type="transmembrane region" description="Helical" evidence="5">
    <location>
        <begin position="133"/>
        <end position="153"/>
    </location>
</feature>
<dbReference type="RefSeq" id="WP_035391845.1">
    <property type="nucleotide sequence ID" value="NZ_JQKF01000062.1"/>
</dbReference>
<accession>A0A0D8FT12</accession>
<feature type="transmembrane region" description="Helical" evidence="5">
    <location>
        <begin position="374"/>
        <end position="394"/>
    </location>
</feature>
<evidence type="ECO:0000256" key="3">
    <source>
        <dbReference type="ARBA" id="ARBA00022989"/>
    </source>
</evidence>
<feature type="transmembrane region" description="Helical" evidence="5">
    <location>
        <begin position="160"/>
        <end position="183"/>
    </location>
</feature>
<dbReference type="PANTHER" id="PTHR42770">
    <property type="entry name" value="AMINO ACID TRANSPORTER-RELATED"/>
    <property type="match status" value="1"/>
</dbReference>
<comment type="caution">
    <text evidence="7">The sequence shown here is derived from an EMBL/GenBank/DDBJ whole genome shotgun (WGS) entry which is preliminary data.</text>
</comment>
<feature type="transmembrane region" description="Helical" evidence="5">
    <location>
        <begin position="342"/>
        <end position="362"/>
    </location>
</feature>
<feature type="transmembrane region" description="Helical" evidence="5">
    <location>
        <begin position="289"/>
        <end position="306"/>
    </location>
</feature>
<evidence type="ECO:0000256" key="2">
    <source>
        <dbReference type="ARBA" id="ARBA00022692"/>
    </source>
</evidence>
<dbReference type="eggNOG" id="COG0833">
    <property type="taxonomic scope" value="Bacteria"/>
</dbReference>
<feature type="transmembrane region" description="Helical" evidence="5">
    <location>
        <begin position="406"/>
        <end position="432"/>
    </location>
</feature>
<comment type="subcellular location">
    <subcellularLocation>
        <location evidence="1">Membrane</location>
        <topology evidence="1">Multi-pass membrane protein</topology>
    </subcellularLocation>
</comment>
<feature type="transmembrane region" description="Helical" evidence="5">
    <location>
        <begin position="239"/>
        <end position="259"/>
    </location>
</feature>
<evidence type="ECO:0000256" key="1">
    <source>
        <dbReference type="ARBA" id="ARBA00004141"/>
    </source>
</evidence>
<feature type="transmembrane region" description="Helical" evidence="5">
    <location>
        <begin position="444"/>
        <end position="463"/>
    </location>
</feature>
<evidence type="ECO:0000256" key="4">
    <source>
        <dbReference type="ARBA" id="ARBA00023136"/>
    </source>
</evidence>
<evidence type="ECO:0000259" key="6">
    <source>
        <dbReference type="Pfam" id="PF00324"/>
    </source>
</evidence>
<evidence type="ECO:0000313" key="7">
    <source>
        <dbReference type="EMBL" id="KJE76418.1"/>
    </source>
</evidence>
<feature type="transmembrane region" description="Helical" evidence="5">
    <location>
        <begin position="203"/>
        <end position="227"/>
    </location>
</feature>
<dbReference type="PATRIC" id="fig|1121877.4.peg.1975"/>
<name>A0A0D8FT12_9ACTN</name>
<dbReference type="Proteomes" id="UP000032336">
    <property type="component" value="Unassembled WGS sequence"/>
</dbReference>
<dbReference type="OrthoDB" id="137613at2"/>
<proteinExistence type="predicted"/>
<evidence type="ECO:0000313" key="8">
    <source>
        <dbReference type="Proteomes" id="UP000032336"/>
    </source>
</evidence>
<feature type="transmembrane region" description="Helical" evidence="5">
    <location>
        <begin position="20"/>
        <end position="38"/>
    </location>
</feature>
<keyword evidence="4 5" id="KW-0472">Membrane</keyword>
<feature type="domain" description="Amino acid permease/ SLC12A" evidence="6">
    <location>
        <begin position="20"/>
        <end position="462"/>
    </location>
</feature>
<dbReference type="AlphaFoldDB" id="A0A0D8FT12"/>
<dbReference type="GO" id="GO:0055085">
    <property type="term" value="P:transmembrane transport"/>
    <property type="evidence" value="ECO:0007669"/>
    <property type="project" value="InterPro"/>
</dbReference>
<dbReference type="GeneID" id="78372927"/>
<dbReference type="Gene3D" id="1.20.1740.10">
    <property type="entry name" value="Amino acid/polyamine transporter I"/>
    <property type="match status" value="1"/>
</dbReference>